<proteinExistence type="predicted"/>
<keyword evidence="2" id="KW-1185">Reference proteome</keyword>
<name>F0SVE4_SYNGF</name>
<organism evidence="1 2">
    <name type="scientific">Syntrophobotulus glycolicus (strain DSM 8271 / FlGlyR)</name>
    <dbReference type="NCBI Taxonomy" id="645991"/>
    <lineage>
        <taxon>Bacteria</taxon>
        <taxon>Bacillati</taxon>
        <taxon>Bacillota</taxon>
        <taxon>Clostridia</taxon>
        <taxon>Eubacteriales</taxon>
        <taxon>Desulfitobacteriaceae</taxon>
        <taxon>Syntrophobotulus</taxon>
    </lineage>
</organism>
<dbReference type="KEGG" id="sgy:Sgly_2432"/>
<dbReference type="eggNOG" id="ENOG502ZYV4">
    <property type="taxonomic scope" value="Bacteria"/>
</dbReference>
<dbReference type="AlphaFoldDB" id="F0SVE4"/>
<evidence type="ECO:0000313" key="1">
    <source>
        <dbReference type="EMBL" id="ADY56717.1"/>
    </source>
</evidence>
<dbReference type="STRING" id="645991.Sgly_2432"/>
<reference evidence="1 2" key="1">
    <citation type="journal article" date="2011" name="Stand. Genomic Sci.">
        <title>Complete genome sequence of Syntrophobotulus glycolicus type strain (FlGlyR).</title>
        <authorList>
            <person name="Han C."/>
            <person name="Mwirichia R."/>
            <person name="Chertkov O."/>
            <person name="Held B."/>
            <person name="Lapidus A."/>
            <person name="Nolan M."/>
            <person name="Lucas S."/>
            <person name="Hammon N."/>
            <person name="Deshpande S."/>
            <person name="Cheng J.F."/>
            <person name="Tapia R."/>
            <person name="Goodwin L."/>
            <person name="Pitluck S."/>
            <person name="Huntemann M."/>
            <person name="Liolios K."/>
            <person name="Ivanova N."/>
            <person name="Pagani I."/>
            <person name="Mavromatis K."/>
            <person name="Ovchinikova G."/>
            <person name="Pati A."/>
            <person name="Chen A."/>
            <person name="Palaniappan K."/>
            <person name="Land M."/>
            <person name="Hauser L."/>
            <person name="Brambilla E.M."/>
            <person name="Rohde M."/>
            <person name="Spring S."/>
            <person name="Sikorski J."/>
            <person name="Goker M."/>
            <person name="Woyke T."/>
            <person name="Bristow J."/>
            <person name="Eisen J.A."/>
            <person name="Markowitz V."/>
            <person name="Hugenholtz P."/>
            <person name="Kyrpides N.C."/>
            <person name="Klenk H.P."/>
            <person name="Detter J.C."/>
        </authorList>
    </citation>
    <scope>NUCLEOTIDE SEQUENCE [LARGE SCALE GENOMIC DNA]</scope>
    <source>
        <strain evidence="2">DSM 8271 / FlGlyR</strain>
    </source>
</reference>
<protein>
    <submittedName>
        <fullName evidence="1">Uncharacterized protein</fullName>
    </submittedName>
</protein>
<accession>F0SVE4</accession>
<sequence length="284" mass="33191">MNKKRDYKRIMIIILLFIFTITILFIQAPAYAQARSYMIMFLLDKYEGYTSVMAENKIDLNIPDGRSTGQRDWYRLMNIHNDEKGISNFTGRNLSLSVLYTFGGFKWYQSSSDFFIPESPLYNSFYGGYVIKDKDGGRFGFDDAGELVLKDIMAVPEYDYKYLVLKSLDCTEDKMVMKNDKITVTKDIEYIGEENWTKIDTIMVVNSPTHKYRAGKRAYIQYGVPVKREGQKDFGLMTMHGRIYAKYFDEYQATIFLYVMTPEQSTLEKTDRDYLSKTTIAKRT</sequence>
<dbReference type="RefSeq" id="WP_013625582.1">
    <property type="nucleotide sequence ID" value="NC_015172.1"/>
</dbReference>
<evidence type="ECO:0000313" key="2">
    <source>
        <dbReference type="Proteomes" id="UP000007488"/>
    </source>
</evidence>
<reference evidence="2" key="2">
    <citation type="submission" date="2011-02" db="EMBL/GenBank/DDBJ databases">
        <title>The complete genome of Syntrophobotulus glycolicus DSM 8271.</title>
        <authorList>
            <person name="Lucas S."/>
            <person name="Copeland A."/>
            <person name="Lapidus A."/>
            <person name="Bruce D."/>
            <person name="Goodwin L."/>
            <person name="Pitluck S."/>
            <person name="Kyrpides N."/>
            <person name="Mavromatis K."/>
            <person name="Pagani I."/>
            <person name="Ivanova N."/>
            <person name="Mikhailova N."/>
            <person name="Chertkov O."/>
            <person name="Held B."/>
            <person name="Detter J.C."/>
            <person name="Tapia R."/>
            <person name="Han C."/>
            <person name="Land M."/>
            <person name="Hauser L."/>
            <person name="Markowitz V."/>
            <person name="Cheng J.-F."/>
            <person name="Hugenholtz P."/>
            <person name="Woyke T."/>
            <person name="Wu D."/>
            <person name="Spring S."/>
            <person name="Schroeder M."/>
            <person name="Brambilla E."/>
            <person name="Klenk H.-P."/>
            <person name="Eisen J.A."/>
        </authorList>
    </citation>
    <scope>NUCLEOTIDE SEQUENCE [LARGE SCALE GENOMIC DNA]</scope>
    <source>
        <strain evidence="2">DSM 8271 / FlGlyR</strain>
    </source>
</reference>
<dbReference type="Proteomes" id="UP000007488">
    <property type="component" value="Chromosome"/>
</dbReference>
<dbReference type="OrthoDB" id="5380039at2"/>
<gene>
    <name evidence="1" type="ordered locus">Sgly_2432</name>
</gene>
<dbReference type="HOGENOM" id="CLU_979796_0_0_9"/>
<dbReference type="EMBL" id="CP002547">
    <property type="protein sequence ID" value="ADY56717.1"/>
    <property type="molecule type" value="Genomic_DNA"/>
</dbReference>